<evidence type="ECO:0000313" key="1">
    <source>
        <dbReference type="EMBL" id="ROO24179.1"/>
    </source>
</evidence>
<dbReference type="Proteomes" id="UP000285123">
    <property type="component" value="Unassembled WGS sequence"/>
</dbReference>
<gene>
    <name evidence="1" type="ORF">SAHL_15935</name>
</gene>
<accession>A0A423PEW5</accession>
<organism evidence="1 2">
    <name type="scientific">Salinisphaera orenii YIM 95161</name>
    <dbReference type="NCBI Taxonomy" id="1051139"/>
    <lineage>
        <taxon>Bacteria</taxon>
        <taxon>Pseudomonadati</taxon>
        <taxon>Pseudomonadota</taxon>
        <taxon>Gammaproteobacteria</taxon>
        <taxon>Salinisphaerales</taxon>
        <taxon>Salinisphaeraceae</taxon>
        <taxon>Salinisphaera</taxon>
    </lineage>
</organism>
<protein>
    <submittedName>
        <fullName evidence="1">Uncharacterized protein</fullName>
    </submittedName>
</protein>
<dbReference type="EMBL" id="AYKF01000131">
    <property type="protein sequence ID" value="ROO24179.1"/>
    <property type="molecule type" value="Genomic_DNA"/>
</dbReference>
<reference evidence="1 2" key="1">
    <citation type="submission" date="2013-10" db="EMBL/GenBank/DDBJ databases">
        <title>Salinisphaera halophila YIM 95161 Genome Sequencing.</title>
        <authorList>
            <person name="Lai Q."/>
            <person name="Li C."/>
            <person name="Shao Z."/>
        </authorList>
    </citation>
    <scope>NUCLEOTIDE SEQUENCE [LARGE SCALE GENOMIC DNA]</scope>
    <source>
        <strain evidence="1 2">YIM 95161</strain>
    </source>
</reference>
<dbReference type="AlphaFoldDB" id="A0A423PEW5"/>
<proteinExistence type="predicted"/>
<comment type="caution">
    <text evidence="1">The sequence shown here is derived from an EMBL/GenBank/DDBJ whole genome shotgun (WGS) entry which is preliminary data.</text>
</comment>
<evidence type="ECO:0000313" key="2">
    <source>
        <dbReference type="Proteomes" id="UP000285123"/>
    </source>
</evidence>
<sequence length="53" mass="6291">MSPDDLKVAERTVYEAAFMQRMRDRTPQEDSFFADLERQQRSADYDMSKLGTR</sequence>
<name>A0A423PEW5_9GAMM</name>